<dbReference type="InterPro" id="IPR036928">
    <property type="entry name" value="AS_sf"/>
</dbReference>
<name>A0A0D2P588_HYPSF</name>
<dbReference type="OrthoDB" id="566138at2759"/>
<protein>
    <recommendedName>
        <fullName evidence="1">Amidase domain-containing protein</fullName>
    </recommendedName>
</protein>
<proteinExistence type="predicted"/>
<dbReference type="Pfam" id="PF01425">
    <property type="entry name" value="Amidase"/>
    <property type="match status" value="1"/>
</dbReference>
<dbReference type="STRING" id="945553.A0A0D2P588"/>
<evidence type="ECO:0000313" key="2">
    <source>
        <dbReference type="EMBL" id="KJA23796.1"/>
    </source>
</evidence>
<accession>A0A0D2P588</accession>
<dbReference type="Proteomes" id="UP000054270">
    <property type="component" value="Unassembled WGS sequence"/>
</dbReference>
<organism evidence="2 3">
    <name type="scientific">Hypholoma sublateritium (strain FD-334 SS-4)</name>
    <dbReference type="NCBI Taxonomy" id="945553"/>
    <lineage>
        <taxon>Eukaryota</taxon>
        <taxon>Fungi</taxon>
        <taxon>Dikarya</taxon>
        <taxon>Basidiomycota</taxon>
        <taxon>Agaricomycotina</taxon>
        <taxon>Agaricomycetes</taxon>
        <taxon>Agaricomycetidae</taxon>
        <taxon>Agaricales</taxon>
        <taxon>Agaricineae</taxon>
        <taxon>Strophariaceae</taxon>
        <taxon>Hypholoma</taxon>
    </lineage>
</organism>
<reference evidence="3" key="1">
    <citation type="submission" date="2014-04" db="EMBL/GenBank/DDBJ databases">
        <title>Evolutionary Origins and Diversification of the Mycorrhizal Mutualists.</title>
        <authorList>
            <consortium name="DOE Joint Genome Institute"/>
            <consortium name="Mycorrhizal Genomics Consortium"/>
            <person name="Kohler A."/>
            <person name="Kuo A."/>
            <person name="Nagy L.G."/>
            <person name="Floudas D."/>
            <person name="Copeland A."/>
            <person name="Barry K.W."/>
            <person name="Cichocki N."/>
            <person name="Veneault-Fourrey C."/>
            <person name="LaButti K."/>
            <person name="Lindquist E.A."/>
            <person name="Lipzen A."/>
            <person name="Lundell T."/>
            <person name="Morin E."/>
            <person name="Murat C."/>
            <person name="Riley R."/>
            <person name="Ohm R."/>
            <person name="Sun H."/>
            <person name="Tunlid A."/>
            <person name="Henrissat B."/>
            <person name="Grigoriev I.V."/>
            <person name="Hibbett D.S."/>
            <person name="Martin F."/>
        </authorList>
    </citation>
    <scope>NUCLEOTIDE SEQUENCE [LARGE SCALE GENOMIC DNA]</scope>
    <source>
        <strain evidence="3">FD-334 SS-4</strain>
    </source>
</reference>
<dbReference type="InterPro" id="IPR023631">
    <property type="entry name" value="Amidase_dom"/>
</dbReference>
<dbReference type="SUPFAM" id="SSF75304">
    <property type="entry name" value="Amidase signature (AS) enzymes"/>
    <property type="match status" value="1"/>
</dbReference>
<evidence type="ECO:0000259" key="1">
    <source>
        <dbReference type="Pfam" id="PF01425"/>
    </source>
</evidence>
<dbReference type="AlphaFoldDB" id="A0A0D2P588"/>
<dbReference type="PANTHER" id="PTHR42678:SF34">
    <property type="entry name" value="OS04G0183300 PROTEIN"/>
    <property type="match status" value="1"/>
</dbReference>
<keyword evidence="3" id="KW-1185">Reference proteome</keyword>
<feature type="domain" description="Amidase" evidence="1">
    <location>
        <begin position="42"/>
        <end position="511"/>
    </location>
</feature>
<sequence length="546" mass="57362">MSGESASSAAPTRADEVYPDLYEASVVELQTGLDAGHFSSVDLVKAYFARIDEVNIKGPGLRAVLEVNPSALAQAAGLDEEREKKRKRSQLHGIPILLKDNIATVASEGMNTTAGSYSLVGSVPPEDAGVVKRLRVAGAIILGKANLSEWSYFRGARGELPGGWSARGGQATTAYYPHGDACGSSTGSAIAASIGLAAVTLGTETDGSIISPSSKNNVVGMKPTVGLTSRAGVIPVSVEQDSVGPITRSVADAAIVLSVIAGPDANDAATHAQPSSVPDYMGALSRDALRGKRIGVPRCVYLDPRLSEADPSVLVAFEAALDVLRGLGAEVVDPADLPSADDIYESKNESIVLGVDGKIGLNEYLAWLKESPTGVRSLADIIKFNDENPALEKPEGFEGQSRLISANETSGRDDRYLAALAFDHKVGRTLGIDAALKNHKLDALVLPSADSAWQPAALAGYPVITIPLGFYPDTVSIKLNNGSQTRPVLCAPGMPFGITFFGTAYSEFELLGFAFAFEQATHARLARRAYPEAIPMTQLRDIVGKE</sequence>
<dbReference type="Gene3D" id="3.90.1300.10">
    <property type="entry name" value="Amidase signature (AS) domain"/>
    <property type="match status" value="1"/>
</dbReference>
<dbReference type="EMBL" id="KN817541">
    <property type="protein sequence ID" value="KJA23796.1"/>
    <property type="molecule type" value="Genomic_DNA"/>
</dbReference>
<dbReference type="PANTHER" id="PTHR42678">
    <property type="entry name" value="AMIDASE"/>
    <property type="match status" value="1"/>
</dbReference>
<evidence type="ECO:0000313" key="3">
    <source>
        <dbReference type="Proteomes" id="UP000054270"/>
    </source>
</evidence>
<dbReference type="OMA" id="MPIWWEY"/>
<gene>
    <name evidence="2" type="ORF">HYPSUDRAFT_66167</name>
</gene>